<protein>
    <submittedName>
        <fullName evidence="2">Uncharacterized protein</fullName>
    </submittedName>
</protein>
<feature type="transmembrane region" description="Helical" evidence="1">
    <location>
        <begin position="28"/>
        <end position="45"/>
    </location>
</feature>
<dbReference type="EMBL" id="MN740925">
    <property type="protein sequence ID" value="QHU18103.1"/>
    <property type="molecule type" value="Genomic_DNA"/>
</dbReference>
<reference evidence="2" key="1">
    <citation type="journal article" date="2020" name="Nature">
        <title>Giant virus diversity and host interactions through global metagenomics.</title>
        <authorList>
            <person name="Schulz F."/>
            <person name="Roux S."/>
            <person name="Paez-Espino D."/>
            <person name="Jungbluth S."/>
            <person name="Walsh D.A."/>
            <person name="Denef V.J."/>
            <person name="McMahon K.D."/>
            <person name="Konstantinidis K.T."/>
            <person name="Eloe-Fadrosh E.A."/>
            <person name="Kyrpides N.C."/>
            <person name="Woyke T."/>
        </authorList>
    </citation>
    <scope>NUCLEOTIDE SEQUENCE</scope>
    <source>
        <strain evidence="2">GVMAG-S-3300013006-138</strain>
    </source>
</reference>
<dbReference type="AlphaFoldDB" id="A0A6C0KLD6"/>
<keyword evidence="1" id="KW-1133">Transmembrane helix</keyword>
<proteinExistence type="predicted"/>
<sequence>MAESASSKIMVGGAKFQQAVLDWTKQSNHLYLTVLSAVIFMWAVYAEKLPEVWRWQLSTTIGRLLLLLLLYVVHMLAGWVPALLFAIAIGLTWANRPLYKPIAVKEQLEAFQSNIKVTDVETKKWFVEKVLKENPQRIIQDRVFTSAVQDDNASGSGRTSR</sequence>
<accession>A0A6C0KLD6</accession>
<feature type="transmembrane region" description="Helical" evidence="1">
    <location>
        <begin position="65"/>
        <end position="91"/>
    </location>
</feature>
<name>A0A6C0KLD6_9ZZZZ</name>
<evidence type="ECO:0000256" key="1">
    <source>
        <dbReference type="SAM" id="Phobius"/>
    </source>
</evidence>
<keyword evidence="1" id="KW-0472">Membrane</keyword>
<organism evidence="2">
    <name type="scientific">viral metagenome</name>
    <dbReference type="NCBI Taxonomy" id="1070528"/>
    <lineage>
        <taxon>unclassified sequences</taxon>
        <taxon>metagenomes</taxon>
        <taxon>organismal metagenomes</taxon>
    </lineage>
</organism>
<evidence type="ECO:0000313" key="2">
    <source>
        <dbReference type="EMBL" id="QHU18103.1"/>
    </source>
</evidence>
<keyword evidence="1" id="KW-0812">Transmembrane</keyword>